<evidence type="ECO:0000313" key="3">
    <source>
        <dbReference type="Proteomes" id="UP000011996"/>
    </source>
</evidence>
<proteinExistence type="predicted"/>
<evidence type="ECO:0000259" key="1">
    <source>
        <dbReference type="SMART" id="SM00901"/>
    </source>
</evidence>
<accession>M5RZE7</accession>
<gene>
    <name evidence="2" type="ORF">RESH_04962</name>
</gene>
<comment type="caution">
    <text evidence="2">The sequence shown here is derived from an EMBL/GenBank/DDBJ whole genome shotgun (WGS) entry which is preliminary data.</text>
</comment>
<dbReference type="STRING" id="1263868.RESH_04962"/>
<dbReference type="PATRIC" id="fig|1263868.3.peg.5395"/>
<sequence length="425" mass="48261">MDEVIIREEKYHENLPVWPAVEVFDKTIDGLVPATRIKSWKDFESVVASLRDGFDGDEFVFRGHAHYRWFLEPTLDRFADRSISSVLAETQLQNFRRSIRGRILDRSLLEADAFANDPQSLELWAIGQHHGLATPLLDWSRSPYVSLFFAFENPDDESWVDEKGNPTNHSRAIYVLNREFIADADPSDDEKYLQIVEPAKDDHGRLVNQAGLFTFAPYGETLESSLLKALADSKVDIDDPSEVAKYICKIHIPNSPENRRECLRQLRHMNIHHASLFPDLIGSSLYCNELAREYVVKKSSQTSSPKGDRAEREDFWQGHTLPVDDKGLKPLADALLVSDAAREVSRPDDLLMIARMVVDFINSDSGVDWFARESELARLRTIVRRRLGRIDFDEDSITEAATALVSKAAEISSELASSDLKQEAE</sequence>
<dbReference type="AlphaFoldDB" id="M5RZE7"/>
<evidence type="ECO:0000313" key="2">
    <source>
        <dbReference type="EMBL" id="EMI24591.1"/>
    </source>
</evidence>
<organism evidence="2 3">
    <name type="scientific">Rhodopirellula europaea SH398</name>
    <dbReference type="NCBI Taxonomy" id="1263868"/>
    <lineage>
        <taxon>Bacteria</taxon>
        <taxon>Pseudomonadati</taxon>
        <taxon>Planctomycetota</taxon>
        <taxon>Planctomycetia</taxon>
        <taxon>Pirellulales</taxon>
        <taxon>Pirellulaceae</taxon>
        <taxon>Rhodopirellula</taxon>
    </lineage>
</organism>
<feature type="domain" description="FRG" evidence="1">
    <location>
        <begin position="55"/>
        <end position="159"/>
    </location>
</feature>
<dbReference type="EMBL" id="ANOF01000155">
    <property type="protein sequence ID" value="EMI24591.1"/>
    <property type="molecule type" value="Genomic_DNA"/>
</dbReference>
<dbReference type="RefSeq" id="WP_008670588.1">
    <property type="nucleotide sequence ID" value="NZ_ANOF01000155.1"/>
</dbReference>
<protein>
    <submittedName>
        <fullName evidence="2">FRG domain protein</fullName>
    </submittedName>
</protein>
<dbReference type="SMART" id="SM00901">
    <property type="entry name" value="FRG"/>
    <property type="match status" value="1"/>
</dbReference>
<dbReference type="Proteomes" id="UP000011996">
    <property type="component" value="Unassembled WGS sequence"/>
</dbReference>
<dbReference type="Pfam" id="PF11867">
    <property type="entry name" value="T1RH-like_C"/>
    <property type="match status" value="1"/>
</dbReference>
<dbReference type="Pfam" id="PF08867">
    <property type="entry name" value="FRG"/>
    <property type="match status" value="1"/>
</dbReference>
<dbReference type="OrthoDB" id="9816036at2"/>
<dbReference type="InterPro" id="IPR014966">
    <property type="entry name" value="FRG-dom"/>
</dbReference>
<dbReference type="InterPro" id="IPR021810">
    <property type="entry name" value="T1RH-like_C"/>
</dbReference>
<reference evidence="2 3" key="1">
    <citation type="journal article" date="2013" name="Mar. Genomics">
        <title>Expression of sulfatases in Rhodopirellula baltica and the diversity of sulfatases in the genus Rhodopirellula.</title>
        <authorList>
            <person name="Wegner C.E."/>
            <person name="Richter-Heitmann T."/>
            <person name="Klindworth A."/>
            <person name="Klockow C."/>
            <person name="Richter M."/>
            <person name="Achstetter T."/>
            <person name="Glockner F.O."/>
            <person name="Harder J."/>
        </authorList>
    </citation>
    <scope>NUCLEOTIDE SEQUENCE [LARGE SCALE GENOMIC DNA]</scope>
    <source>
        <strain evidence="2 3">SH398</strain>
    </source>
</reference>
<name>M5RZE7_9BACT</name>